<gene>
    <name evidence="1" type="ORF">LSP00402_LOCUS3757</name>
</gene>
<organism evidence="1">
    <name type="scientific">Lotharella oceanica</name>
    <dbReference type="NCBI Taxonomy" id="641309"/>
    <lineage>
        <taxon>Eukaryota</taxon>
        <taxon>Sar</taxon>
        <taxon>Rhizaria</taxon>
        <taxon>Cercozoa</taxon>
        <taxon>Chlorarachniophyceae</taxon>
        <taxon>Lotharella</taxon>
    </lineage>
</organism>
<reference evidence="1" key="1">
    <citation type="submission" date="2021-01" db="EMBL/GenBank/DDBJ databases">
        <authorList>
            <person name="Corre E."/>
            <person name="Pelletier E."/>
            <person name="Niang G."/>
            <person name="Scheremetjew M."/>
            <person name="Finn R."/>
            <person name="Kale V."/>
            <person name="Holt S."/>
            <person name="Cochrane G."/>
            <person name="Meng A."/>
            <person name="Brown T."/>
            <person name="Cohen L."/>
        </authorList>
    </citation>
    <scope>NUCLEOTIDE SEQUENCE</scope>
    <source>
        <strain evidence="1">CCMP622</strain>
    </source>
</reference>
<dbReference type="EMBL" id="HBHP01006060">
    <property type="protein sequence ID" value="CAD9751545.1"/>
    <property type="molecule type" value="Transcribed_RNA"/>
</dbReference>
<name>A0A7S2TIC4_9EUKA</name>
<proteinExistence type="predicted"/>
<sequence>MLGILDERAKIASDGSVFIVDFLEKKPMLSLRLEHLFYDSLFIDSFASQRLTGPHKIFFTDPLKKNDKERFNTQASHHHHLSPISCHLYKLILFAKKQRSTTPSLTTRLSSVIMSKCKAYALFRSFNAPNIHPPLFFRPYNKTNEYANTKIKL</sequence>
<evidence type="ECO:0000313" key="1">
    <source>
        <dbReference type="EMBL" id="CAD9751545.1"/>
    </source>
</evidence>
<dbReference type="AlphaFoldDB" id="A0A7S2TIC4"/>
<protein>
    <submittedName>
        <fullName evidence="1">Uncharacterized protein</fullName>
    </submittedName>
</protein>
<accession>A0A7S2TIC4</accession>